<dbReference type="Gene3D" id="3.55.50.30">
    <property type="match status" value="1"/>
</dbReference>
<evidence type="ECO:0000313" key="15">
    <source>
        <dbReference type="EMBL" id="MBC5603902.1"/>
    </source>
</evidence>
<proteinExistence type="inferred from homology"/>
<keyword evidence="2 12" id="KW-0813">Transport</keyword>
<dbReference type="NCBIfam" id="TIGR04056">
    <property type="entry name" value="OMP_RagA_SusC"/>
    <property type="match status" value="1"/>
</dbReference>
<keyword evidence="16" id="KW-1185">Reference proteome</keyword>
<protein>
    <submittedName>
        <fullName evidence="15">SusC/RagA family TonB-linked outer membrane protein</fullName>
    </submittedName>
</protein>
<accession>A0ABR7C7Z0</accession>
<evidence type="ECO:0000256" key="4">
    <source>
        <dbReference type="ARBA" id="ARBA00022496"/>
    </source>
</evidence>
<evidence type="ECO:0000313" key="16">
    <source>
        <dbReference type="Proteomes" id="UP000600600"/>
    </source>
</evidence>
<evidence type="ECO:0000256" key="12">
    <source>
        <dbReference type="PROSITE-ProRule" id="PRU01360"/>
    </source>
</evidence>
<comment type="similarity">
    <text evidence="12 13">Belongs to the TonB-dependent receptor family.</text>
</comment>
<dbReference type="Gene3D" id="2.40.170.20">
    <property type="entry name" value="TonB-dependent receptor, beta-barrel domain"/>
    <property type="match status" value="1"/>
</dbReference>
<evidence type="ECO:0000256" key="10">
    <source>
        <dbReference type="ARBA" id="ARBA00023170"/>
    </source>
</evidence>
<dbReference type="Gene3D" id="2.170.130.10">
    <property type="entry name" value="TonB-dependent receptor, plug domain"/>
    <property type="match status" value="1"/>
</dbReference>
<evidence type="ECO:0000256" key="3">
    <source>
        <dbReference type="ARBA" id="ARBA00022452"/>
    </source>
</evidence>
<dbReference type="PROSITE" id="PS52016">
    <property type="entry name" value="TONB_DEPENDENT_REC_3"/>
    <property type="match status" value="1"/>
</dbReference>
<evidence type="ECO:0000256" key="2">
    <source>
        <dbReference type="ARBA" id="ARBA00022448"/>
    </source>
</evidence>
<evidence type="ECO:0000256" key="13">
    <source>
        <dbReference type="RuleBase" id="RU003357"/>
    </source>
</evidence>
<dbReference type="SMART" id="SM00965">
    <property type="entry name" value="STN"/>
    <property type="match status" value="1"/>
</dbReference>
<dbReference type="PANTHER" id="PTHR30069:SF29">
    <property type="entry name" value="HEMOGLOBIN AND HEMOGLOBIN-HAPTOGLOBIN-BINDING PROTEIN 1-RELATED"/>
    <property type="match status" value="1"/>
</dbReference>
<dbReference type="InterPro" id="IPR036942">
    <property type="entry name" value="Beta-barrel_TonB_sf"/>
</dbReference>
<dbReference type="Gene3D" id="2.60.40.1120">
    <property type="entry name" value="Carboxypeptidase-like, regulatory domain"/>
    <property type="match status" value="1"/>
</dbReference>
<comment type="subcellular location">
    <subcellularLocation>
        <location evidence="1 12">Cell outer membrane</location>
        <topology evidence="1 12">Multi-pass membrane protein</topology>
    </subcellularLocation>
</comment>
<dbReference type="SUPFAM" id="SSF49464">
    <property type="entry name" value="Carboxypeptidase regulatory domain-like"/>
    <property type="match status" value="1"/>
</dbReference>
<evidence type="ECO:0000259" key="14">
    <source>
        <dbReference type="SMART" id="SM00965"/>
    </source>
</evidence>
<evidence type="ECO:0000256" key="11">
    <source>
        <dbReference type="ARBA" id="ARBA00023237"/>
    </source>
</evidence>
<gene>
    <name evidence="15" type="ORF">H8S67_04355</name>
</gene>
<sequence length="1120" mass="122865">MQNYCIVQFLGGLKSIRRTLKEISLAMKLLFILLICSAGLAYASDGYAQKTSITLRVNDCTIEEVLHKIERESGFSFFINSKNLNLNRRVSVSASEKNIFQVLEQVFAGTNVEYKILDNKIVLTAKETKVTQQKTKPVAGTVKDKNGEPLIGVSIMEKGTTNGTITDIDGNYKLTTQTTSPVLVFSYVGYQSKDVPVTGNIVNVTLDDATQELNEVVVTALGIRKEAKALSYNVQEVSSDEIVGVKDANFVNSLSGKIAGVVINSSSSGIGGGAKVVMRGAKSLSGNNNALYVIDGIPMPSLDTTQPKDHFTGMGQSGDGASMINPEDIESMSVLSGAAASALYGSEAANGVIMITTKKGTKDKLRVSYANNTSFYNPFVTPEFQNTYGATSGSLQSWGQKLAQPSTYDPLDFYQTGWNETNSLTISNGNEKNQTFLSMAATNAEGIVQNNTLDRYNFTIRNTTSMLDDKLRLDLSAAYMNVREQNMVSQGQYFNPIVATYLMSPSYSLETYQLFEMYDESRGFKTQYWPWGNMGLGMQNPYWITNRDNFINHKNRFLVSGGLSYDIAKGITLGARAKMDYTSAIYEKKYSASTDAIFAQKYGAYYKADASTRQLYGDVMLNIDKYFGDFSLTGTVGVSIQDLDYQYYSVGGDLNSVANSFTLKNLNQSNAEFDQDGYHDQTQSIFATAQLGWQSKLYLDVTGRIDWSSALAWTETKSVAYPSVGLSAILTDLLPIRSDVLTFLKLRGSYSEVGNAPTRYIAYQTHPYQSGTPSTTSTYPNSDIKPERTKAWEVGLQSRFWGDKLALNVSLYKTSTFNQLFNPSLPSSSGYSSIYINGGQVDNKGIEASLSLNQALGPVEWNSTLTYTINRNKIKKLLKPTTLKDGLLVEQDMLDLDGVGNVKTRLFEGGSVGDLYVTALRTDEHGYIDVDYVNNTVSVDGNAGERGDGWIYAGNSQAKYTMGWRNSFSWKGLTLGFLINARVGGVCVSMTQALMDSYGTSKATADARDAGGVMINGYLVPAAQKYYQTVGTGAGSMYVYSATNIRLAELSLGYDVPVTKLVPWIKGMNVAFTGRNLFMFYCKAPYDPELTASTGTHFSGMDYFMLPSLRNLGFSVKLNF</sequence>
<reference evidence="15 16" key="1">
    <citation type="submission" date="2020-08" db="EMBL/GenBank/DDBJ databases">
        <title>Genome public.</title>
        <authorList>
            <person name="Liu C."/>
            <person name="Sun Q."/>
        </authorList>
    </citation>
    <scope>NUCLEOTIDE SEQUENCE [LARGE SCALE GENOMIC DNA]</scope>
    <source>
        <strain evidence="15 16">M27</strain>
    </source>
</reference>
<dbReference type="InterPro" id="IPR008969">
    <property type="entry name" value="CarboxyPept-like_regulatory"/>
</dbReference>
<keyword evidence="3 12" id="KW-1134">Transmembrane beta strand</keyword>
<evidence type="ECO:0000256" key="1">
    <source>
        <dbReference type="ARBA" id="ARBA00004571"/>
    </source>
</evidence>
<dbReference type="Pfam" id="PF13715">
    <property type="entry name" value="CarbopepD_reg_2"/>
    <property type="match status" value="1"/>
</dbReference>
<dbReference type="InterPro" id="IPR011662">
    <property type="entry name" value="Secretin/TonB_short_N"/>
</dbReference>
<name>A0ABR7C7Z0_9BACE</name>
<dbReference type="InterPro" id="IPR000531">
    <property type="entry name" value="Beta-barrel_TonB"/>
</dbReference>
<dbReference type="Proteomes" id="UP000600600">
    <property type="component" value="Unassembled WGS sequence"/>
</dbReference>
<comment type="caution">
    <text evidence="15">The sequence shown here is derived from an EMBL/GenBank/DDBJ whole genome shotgun (WGS) entry which is preliminary data.</text>
</comment>
<keyword evidence="11 12" id="KW-0998">Cell outer membrane</keyword>
<keyword evidence="6" id="KW-0732">Signal</keyword>
<dbReference type="InterPro" id="IPR023997">
    <property type="entry name" value="TonB-dep_OMP_SusC/RagA_CS"/>
</dbReference>
<organism evidence="15 16">
    <name type="scientific">Bacteroides difficilis</name>
    <dbReference type="NCBI Taxonomy" id="2763021"/>
    <lineage>
        <taxon>Bacteria</taxon>
        <taxon>Pseudomonadati</taxon>
        <taxon>Bacteroidota</taxon>
        <taxon>Bacteroidia</taxon>
        <taxon>Bacteroidales</taxon>
        <taxon>Bacteroidaceae</taxon>
        <taxon>Bacteroides</taxon>
    </lineage>
</organism>
<keyword evidence="4" id="KW-0406">Ion transport</keyword>
<keyword evidence="8 13" id="KW-0798">TonB box</keyword>
<dbReference type="Pfam" id="PF07660">
    <property type="entry name" value="STN"/>
    <property type="match status" value="1"/>
</dbReference>
<dbReference type="NCBIfam" id="TIGR04057">
    <property type="entry name" value="SusC_RagA_signa"/>
    <property type="match status" value="1"/>
</dbReference>
<dbReference type="PANTHER" id="PTHR30069">
    <property type="entry name" value="TONB-DEPENDENT OUTER MEMBRANE RECEPTOR"/>
    <property type="match status" value="1"/>
</dbReference>
<dbReference type="InterPro" id="IPR037066">
    <property type="entry name" value="Plug_dom_sf"/>
</dbReference>
<keyword evidence="5 12" id="KW-0812">Transmembrane</keyword>
<dbReference type="InterPro" id="IPR023996">
    <property type="entry name" value="TonB-dep_OMP_SusC/RagA"/>
</dbReference>
<dbReference type="InterPro" id="IPR039426">
    <property type="entry name" value="TonB-dep_rcpt-like"/>
</dbReference>
<evidence type="ECO:0000256" key="9">
    <source>
        <dbReference type="ARBA" id="ARBA00023136"/>
    </source>
</evidence>
<dbReference type="InterPro" id="IPR012910">
    <property type="entry name" value="Plug_dom"/>
</dbReference>
<dbReference type="SUPFAM" id="SSF56935">
    <property type="entry name" value="Porins"/>
    <property type="match status" value="1"/>
</dbReference>
<feature type="domain" description="Secretin/TonB short N-terminal" evidence="14">
    <location>
        <begin position="75"/>
        <end position="126"/>
    </location>
</feature>
<evidence type="ECO:0000256" key="6">
    <source>
        <dbReference type="ARBA" id="ARBA00022729"/>
    </source>
</evidence>
<dbReference type="RefSeq" id="WP_186966533.1">
    <property type="nucleotide sequence ID" value="NZ_JACOOE010000001.1"/>
</dbReference>
<dbReference type="Pfam" id="PF00593">
    <property type="entry name" value="TonB_dep_Rec_b-barrel"/>
    <property type="match status" value="1"/>
</dbReference>
<evidence type="ECO:0000256" key="8">
    <source>
        <dbReference type="ARBA" id="ARBA00023077"/>
    </source>
</evidence>
<keyword evidence="7" id="KW-0408">Iron</keyword>
<evidence type="ECO:0000256" key="5">
    <source>
        <dbReference type="ARBA" id="ARBA00022692"/>
    </source>
</evidence>
<dbReference type="Pfam" id="PF07715">
    <property type="entry name" value="Plug"/>
    <property type="match status" value="1"/>
</dbReference>
<keyword evidence="9 12" id="KW-0472">Membrane</keyword>
<evidence type="ECO:0000256" key="7">
    <source>
        <dbReference type="ARBA" id="ARBA00023004"/>
    </source>
</evidence>
<keyword evidence="4" id="KW-0410">Iron transport</keyword>
<keyword evidence="10" id="KW-0675">Receptor</keyword>
<dbReference type="EMBL" id="JACOOE010000001">
    <property type="protein sequence ID" value="MBC5603902.1"/>
    <property type="molecule type" value="Genomic_DNA"/>
</dbReference>